<proteinExistence type="predicted"/>
<feature type="coiled-coil region" evidence="1">
    <location>
        <begin position="72"/>
        <end position="113"/>
    </location>
</feature>
<sequence>MPKTDLEITSDDVMSTLQEHGLVPEKEPEIKEPIPETKETLSESGATPREEPSKPPVTEIDWKTFGDGVNTYDDAINKYKNVSNESKTLKEQREILSKENEKLMKEMQSVRSEIDDPDLFRLNKIKKENPDQFNVYAKIVLNKDGLSAIDLLKLKFIKDNPQFSDKPEKAEQYLRHKYSIDLDELNSEDFEEPEVNKRKQDIEMNKMNLEVDANSVKREILNEFNKIELPKKAEPVNTDELKANWNPIVTELVNQFNELPIMVRGINDKEPKEFMKFVVAPEQKQKFINLVNEYVVTNNMPFTKESLTQAAQFLMVSFQRENQYHINNSILQKARSMEAEEWEKFTNNPSALKPQERQPKSVSEYQESVEKTLAAIENQ</sequence>
<evidence type="ECO:0000313" key="3">
    <source>
        <dbReference type="EMBL" id="QJB04570.1"/>
    </source>
</evidence>
<protein>
    <submittedName>
        <fullName evidence="3">Uncharacterized protein</fullName>
    </submittedName>
</protein>
<feature type="region of interest" description="Disordered" evidence="2">
    <location>
        <begin position="342"/>
        <end position="366"/>
    </location>
</feature>
<organism evidence="3">
    <name type="scientific">viral metagenome</name>
    <dbReference type="NCBI Taxonomy" id="1070528"/>
    <lineage>
        <taxon>unclassified sequences</taxon>
        <taxon>metagenomes</taxon>
        <taxon>organismal metagenomes</taxon>
    </lineage>
</organism>
<gene>
    <name evidence="3" type="ORF">MM171B00233_0010</name>
</gene>
<dbReference type="AlphaFoldDB" id="A0A6M3MEY4"/>
<keyword evidence="1" id="KW-0175">Coiled coil</keyword>
<reference evidence="3" key="1">
    <citation type="submission" date="2020-03" db="EMBL/GenBank/DDBJ databases">
        <title>The deep terrestrial virosphere.</title>
        <authorList>
            <person name="Holmfeldt K."/>
            <person name="Nilsson E."/>
            <person name="Simone D."/>
            <person name="Lopez-Fernandez M."/>
            <person name="Wu X."/>
            <person name="de Brujin I."/>
            <person name="Lundin D."/>
            <person name="Andersson A."/>
            <person name="Bertilsson S."/>
            <person name="Dopson M."/>
        </authorList>
    </citation>
    <scope>NUCLEOTIDE SEQUENCE</scope>
    <source>
        <strain evidence="3">MM171B00233</strain>
    </source>
</reference>
<name>A0A6M3MEY4_9ZZZZ</name>
<evidence type="ECO:0000256" key="1">
    <source>
        <dbReference type="SAM" id="Coils"/>
    </source>
</evidence>
<accession>A0A6M3MEY4</accession>
<dbReference type="EMBL" id="MT143885">
    <property type="protein sequence ID" value="QJB04570.1"/>
    <property type="molecule type" value="Genomic_DNA"/>
</dbReference>
<feature type="region of interest" description="Disordered" evidence="2">
    <location>
        <begin position="1"/>
        <end position="62"/>
    </location>
</feature>
<feature type="compositionally biased region" description="Basic and acidic residues" evidence="2">
    <location>
        <begin position="22"/>
        <end position="41"/>
    </location>
</feature>
<evidence type="ECO:0000256" key="2">
    <source>
        <dbReference type="SAM" id="MobiDB-lite"/>
    </source>
</evidence>